<proteinExistence type="predicted"/>
<accession>A0ABT3G9K5</accession>
<dbReference type="Proteomes" id="UP001165653">
    <property type="component" value="Unassembled WGS sequence"/>
</dbReference>
<name>A0ABT3G9K5_9BACT</name>
<organism evidence="1 2">
    <name type="scientific">Luteolibacter rhizosphaerae</name>
    <dbReference type="NCBI Taxonomy" id="2989719"/>
    <lineage>
        <taxon>Bacteria</taxon>
        <taxon>Pseudomonadati</taxon>
        <taxon>Verrucomicrobiota</taxon>
        <taxon>Verrucomicrobiia</taxon>
        <taxon>Verrucomicrobiales</taxon>
        <taxon>Verrucomicrobiaceae</taxon>
        <taxon>Luteolibacter</taxon>
    </lineage>
</organism>
<evidence type="ECO:0000313" key="1">
    <source>
        <dbReference type="EMBL" id="MCW1916322.1"/>
    </source>
</evidence>
<protein>
    <submittedName>
        <fullName evidence="1">Uncharacterized protein</fullName>
    </submittedName>
</protein>
<comment type="caution">
    <text evidence="1">The sequence shown here is derived from an EMBL/GenBank/DDBJ whole genome shotgun (WGS) entry which is preliminary data.</text>
</comment>
<sequence>MTRKRFALFLGLPLILSLGAFAWLTRNFWVPADPPELGELPAEYREEARELVREYGLLRPNRMTAAALWRCLSNPASDERKHLGPHVYAMMNEVPEVGVTRPRPRGTFWPDERQLIFYQEAQGCRVGVFERRRLLEMKELGKR</sequence>
<dbReference type="RefSeq" id="WP_264515896.1">
    <property type="nucleotide sequence ID" value="NZ_JAPDDR010000014.1"/>
</dbReference>
<keyword evidence="2" id="KW-1185">Reference proteome</keyword>
<evidence type="ECO:0000313" key="2">
    <source>
        <dbReference type="Proteomes" id="UP001165653"/>
    </source>
</evidence>
<reference evidence="1" key="1">
    <citation type="submission" date="2022-10" db="EMBL/GenBank/DDBJ databases">
        <title>Luteolibacter sp. GHJ8, whole genome shotgun sequencing project.</title>
        <authorList>
            <person name="Zhao G."/>
            <person name="Shen L."/>
        </authorList>
    </citation>
    <scope>NUCLEOTIDE SEQUENCE</scope>
    <source>
        <strain evidence="1">GHJ8</strain>
    </source>
</reference>
<dbReference type="EMBL" id="JAPDDR010000014">
    <property type="protein sequence ID" value="MCW1916322.1"/>
    <property type="molecule type" value="Genomic_DNA"/>
</dbReference>
<gene>
    <name evidence="1" type="ORF">OJ996_22225</name>
</gene>